<proteinExistence type="predicted"/>
<keyword evidence="2" id="KW-1185">Reference proteome</keyword>
<dbReference type="HOGENOM" id="CLU_2925712_0_0_1"/>
<name>D7KQM8_ARALL</name>
<dbReference type="AlphaFoldDB" id="D7KQM8"/>
<dbReference type="Gramene" id="scaffold_102863.1">
    <property type="protein sequence ID" value="scaffold_102863.1"/>
    <property type="gene ID" value="scaffold_102863.1"/>
</dbReference>
<reference evidence="2" key="1">
    <citation type="journal article" date="2011" name="Nat. Genet.">
        <title>The Arabidopsis lyrata genome sequence and the basis of rapid genome size change.</title>
        <authorList>
            <person name="Hu T.T."/>
            <person name="Pattyn P."/>
            <person name="Bakker E.G."/>
            <person name="Cao J."/>
            <person name="Cheng J.-F."/>
            <person name="Clark R.M."/>
            <person name="Fahlgren N."/>
            <person name="Fawcett J.A."/>
            <person name="Grimwood J."/>
            <person name="Gundlach H."/>
            <person name="Haberer G."/>
            <person name="Hollister J.D."/>
            <person name="Ossowski S."/>
            <person name="Ottilar R.P."/>
            <person name="Salamov A.A."/>
            <person name="Schneeberger K."/>
            <person name="Spannagl M."/>
            <person name="Wang X."/>
            <person name="Yang L."/>
            <person name="Nasrallah M.E."/>
            <person name="Bergelson J."/>
            <person name="Carrington J.C."/>
            <person name="Gaut B.S."/>
            <person name="Schmutz J."/>
            <person name="Mayer K.F.X."/>
            <person name="Van de Peer Y."/>
            <person name="Grigoriev I.V."/>
            <person name="Nordborg M."/>
            <person name="Weigel D."/>
            <person name="Guo Y.-L."/>
        </authorList>
    </citation>
    <scope>NUCLEOTIDE SEQUENCE [LARGE SCALE GENOMIC DNA]</scope>
    <source>
        <strain evidence="2">cv. MN47</strain>
    </source>
</reference>
<accession>D7KQM8</accession>
<dbReference type="EMBL" id="GL348713">
    <property type="protein sequence ID" value="EFH69645.1"/>
    <property type="molecule type" value="Genomic_DNA"/>
</dbReference>
<protein>
    <submittedName>
        <fullName evidence="1">Predicted protein</fullName>
    </submittedName>
</protein>
<organism evidence="2">
    <name type="scientific">Arabidopsis lyrata subsp. lyrata</name>
    <name type="common">Lyre-leaved rock-cress</name>
    <dbReference type="NCBI Taxonomy" id="81972"/>
    <lineage>
        <taxon>Eukaryota</taxon>
        <taxon>Viridiplantae</taxon>
        <taxon>Streptophyta</taxon>
        <taxon>Embryophyta</taxon>
        <taxon>Tracheophyta</taxon>
        <taxon>Spermatophyta</taxon>
        <taxon>Magnoliopsida</taxon>
        <taxon>eudicotyledons</taxon>
        <taxon>Gunneridae</taxon>
        <taxon>Pentapetalae</taxon>
        <taxon>rosids</taxon>
        <taxon>malvids</taxon>
        <taxon>Brassicales</taxon>
        <taxon>Brassicaceae</taxon>
        <taxon>Camelineae</taxon>
        <taxon>Arabidopsis</taxon>
    </lineage>
</organism>
<evidence type="ECO:0000313" key="1">
    <source>
        <dbReference type="EMBL" id="EFH69645.1"/>
    </source>
</evidence>
<gene>
    <name evidence="1" type="ORF">ARALYDRAFT_890069</name>
</gene>
<sequence>MRVSSQPDRGQTTRYKLGIAERRADNAHLQSDFSDSIREASHGRQPLAMYNLLPAISCNAS</sequence>
<evidence type="ECO:0000313" key="2">
    <source>
        <dbReference type="Proteomes" id="UP000008694"/>
    </source>
</evidence>
<dbReference type="Proteomes" id="UP000008694">
    <property type="component" value="Unassembled WGS sequence"/>
</dbReference>